<dbReference type="InterPro" id="IPR020846">
    <property type="entry name" value="MFS_dom"/>
</dbReference>
<evidence type="ECO:0000313" key="7">
    <source>
        <dbReference type="EMBL" id="GLB68996.1"/>
    </source>
</evidence>
<keyword evidence="3 5" id="KW-1133">Transmembrane helix</keyword>
<evidence type="ECO:0000256" key="4">
    <source>
        <dbReference type="ARBA" id="ARBA00023136"/>
    </source>
</evidence>
<accession>A0ABQ5MYF5</accession>
<feature type="transmembrane region" description="Helical" evidence="5">
    <location>
        <begin position="230"/>
        <end position="250"/>
    </location>
</feature>
<dbReference type="RefSeq" id="WP_264797086.1">
    <property type="nucleotide sequence ID" value="NZ_BRVS01000026.1"/>
</dbReference>
<dbReference type="EMBL" id="BRVS01000026">
    <property type="protein sequence ID" value="GLB68996.1"/>
    <property type="molecule type" value="Genomic_DNA"/>
</dbReference>
<keyword evidence="8" id="KW-1185">Reference proteome</keyword>
<evidence type="ECO:0000256" key="2">
    <source>
        <dbReference type="ARBA" id="ARBA00022692"/>
    </source>
</evidence>
<protein>
    <submittedName>
        <fullName evidence="7">MFS transporter</fullName>
    </submittedName>
</protein>
<evidence type="ECO:0000313" key="8">
    <source>
        <dbReference type="Proteomes" id="UP001209654"/>
    </source>
</evidence>
<feature type="transmembrane region" description="Helical" evidence="5">
    <location>
        <begin position="50"/>
        <end position="75"/>
    </location>
</feature>
<evidence type="ECO:0000259" key="6">
    <source>
        <dbReference type="PROSITE" id="PS50850"/>
    </source>
</evidence>
<organism evidence="7 8">
    <name type="scientific">Arthrobacter mangrovi</name>
    <dbReference type="NCBI Taxonomy" id="2966350"/>
    <lineage>
        <taxon>Bacteria</taxon>
        <taxon>Bacillati</taxon>
        <taxon>Actinomycetota</taxon>
        <taxon>Actinomycetes</taxon>
        <taxon>Micrococcales</taxon>
        <taxon>Micrococcaceae</taxon>
        <taxon>Arthrobacter</taxon>
    </lineage>
</organism>
<name>A0ABQ5MYF5_9MICC</name>
<feature type="transmembrane region" description="Helical" evidence="5">
    <location>
        <begin position="398"/>
        <end position="416"/>
    </location>
</feature>
<dbReference type="PANTHER" id="PTHR23501">
    <property type="entry name" value="MAJOR FACILITATOR SUPERFAMILY"/>
    <property type="match status" value="1"/>
</dbReference>
<feature type="transmembrane region" description="Helical" evidence="5">
    <location>
        <begin position="169"/>
        <end position="187"/>
    </location>
</feature>
<comment type="caution">
    <text evidence="7">The sequence shown here is derived from an EMBL/GenBank/DDBJ whole genome shotgun (WGS) entry which is preliminary data.</text>
</comment>
<feature type="transmembrane region" description="Helical" evidence="5">
    <location>
        <begin position="87"/>
        <end position="107"/>
    </location>
</feature>
<evidence type="ECO:0000256" key="5">
    <source>
        <dbReference type="SAM" id="Phobius"/>
    </source>
</evidence>
<feature type="transmembrane region" description="Helical" evidence="5">
    <location>
        <begin position="328"/>
        <end position="346"/>
    </location>
</feature>
<feature type="transmembrane region" description="Helical" evidence="5">
    <location>
        <begin position="422"/>
        <end position="441"/>
    </location>
</feature>
<feature type="transmembrane region" description="Helical" evidence="5">
    <location>
        <begin position="20"/>
        <end position="44"/>
    </location>
</feature>
<feature type="transmembrane region" description="Helical" evidence="5">
    <location>
        <begin position="297"/>
        <end position="316"/>
    </location>
</feature>
<feature type="transmembrane region" description="Helical" evidence="5">
    <location>
        <begin position="113"/>
        <end position="130"/>
    </location>
</feature>
<dbReference type="SUPFAM" id="SSF103473">
    <property type="entry name" value="MFS general substrate transporter"/>
    <property type="match status" value="1"/>
</dbReference>
<sequence>MTVELAPAPLLSKTYRATTAGIFALAFLFAFEAIAVATVMPVVGRELDGLSLYAIAFSAPLAVGVIATAMAGGWIDARGPGPALRTGVGLFVAGLIAAAFAPSMPVFLVGRGVQGFGSGLAGVGLYVLIAKAYPEGMRARAFTVLTSGWVLPALAGPAIAGLINHLAGWRWVFGGAPLFAVVAYLALAPALSTTRQEGVWKNDGGRTAWAAIVAAGILGVGFAGQRSLDWWIVLAVAAVAAVLLAAPRLLPKGTWLFRRGLPAVISVRGLIGAGFFGAEVYLPLALVEHRGFTPTEAGLLLTTSAVAWFSGSWLAANLPFLAGKVMRVRLGTGLVTAGVGLAVLSLDAQVPVAVVVVGWAMAGLGIGMAFSTLSVLLLDHSADGEEGSNSSALQINDAVVQSLYLALGSIAFAALLPVAPLWGFITAFGGSFAIALLALLLTRRLAGAPGRG</sequence>
<dbReference type="InterPro" id="IPR036259">
    <property type="entry name" value="MFS_trans_sf"/>
</dbReference>
<feature type="transmembrane region" description="Helical" evidence="5">
    <location>
        <begin position="142"/>
        <end position="163"/>
    </location>
</feature>
<dbReference type="PROSITE" id="PS50850">
    <property type="entry name" value="MFS"/>
    <property type="match status" value="1"/>
</dbReference>
<feature type="domain" description="Major facilitator superfamily (MFS) profile" evidence="6">
    <location>
        <begin position="18"/>
        <end position="447"/>
    </location>
</feature>
<keyword evidence="4 5" id="KW-0472">Membrane</keyword>
<dbReference type="Proteomes" id="UP001209654">
    <property type="component" value="Unassembled WGS sequence"/>
</dbReference>
<feature type="transmembrane region" description="Helical" evidence="5">
    <location>
        <begin position="262"/>
        <end position="285"/>
    </location>
</feature>
<keyword evidence="2 5" id="KW-0812">Transmembrane</keyword>
<evidence type="ECO:0000256" key="1">
    <source>
        <dbReference type="ARBA" id="ARBA00004651"/>
    </source>
</evidence>
<reference evidence="7 8" key="1">
    <citation type="journal article" date="2023" name="Int. J. Syst. Evol. Microbiol.">
        <title>Arthrobacter mangrovi sp. nov., an actinobacterium isolated from the rhizosphere of a mangrove.</title>
        <authorList>
            <person name="Hamada M."/>
            <person name="Saitou S."/>
            <person name="Enomoto N."/>
            <person name="Nanri K."/>
            <person name="Hidaka K."/>
            <person name="Miura T."/>
            <person name="Tamura T."/>
        </authorList>
    </citation>
    <scope>NUCLEOTIDE SEQUENCE [LARGE SCALE GENOMIC DNA]</scope>
    <source>
        <strain evidence="7 8">NBRC 112813</strain>
    </source>
</reference>
<gene>
    <name evidence="7" type="ORF">AHIS1636_34390</name>
</gene>
<feature type="transmembrane region" description="Helical" evidence="5">
    <location>
        <begin position="207"/>
        <end position="224"/>
    </location>
</feature>
<evidence type="ECO:0000256" key="3">
    <source>
        <dbReference type="ARBA" id="ARBA00022989"/>
    </source>
</evidence>
<dbReference type="Gene3D" id="1.20.1250.20">
    <property type="entry name" value="MFS general substrate transporter like domains"/>
    <property type="match status" value="2"/>
</dbReference>
<dbReference type="PANTHER" id="PTHR23501:SF154">
    <property type="entry name" value="MULTIDRUG-EFFLUX TRANSPORTER RV1634-RELATED"/>
    <property type="match status" value="1"/>
</dbReference>
<comment type="subcellular location">
    <subcellularLocation>
        <location evidence="1">Cell membrane</location>
        <topology evidence="1">Multi-pass membrane protein</topology>
    </subcellularLocation>
</comment>
<dbReference type="Pfam" id="PF07690">
    <property type="entry name" value="MFS_1"/>
    <property type="match status" value="1"/>
</dbReference>
<dbReference type="InterPro" id="IPR011701">
    <property type="entry name" value="MFS"/>
</dbReference>
<feature type="transmembrane region" description="Helical" evidence="5">
    <location>
        <begin position="352"/>
        <end position="378"/>
    </location>
</feature>
<proteinExistence type="predicted"/>